<evidence type="ECO:0000256" key="1">
    <source>
        <dbReference type="SAM" id="MobiDB-lite"/>
    </source>
</evidence>
<dbReference type="PANTHER" id="PTHR34693:SF2">
    <property type="entry name" value="DUF3602 DOMAIN-CONTAINING PROTEIN"/>
    <property type="match status" value="1"/>
</dbReference>
<accession>A0A6J3MCW9</accession>
<feature type="region of interest" description="Disordered" evidence="1">
    <location>
        <begin position="1"/>
        <end position="71"/>
    </location>
</feature>
<sequence length="159" mass="16540">MSRNLSVTEPHPSVPKSGGYIGGGRGGAGNYQRYKSSELTSGPNATGPASRIALTKPVSRTVPAGRGGAGNMFHETEAIFQFDEEMIKKRETQSAPIYHIGRGGAGNLFHSSSKAHAIDNKAKTHRSDSNSSADSSASIHSAGSAARTALGNIFGRRSA</sequence>
<feature type="compositionally biased region" description="Basic and acidic residues" evidence="1">
    <location>
        <begin position="119"/>
        <end position="128"/>
    </location>
</feature>
<proteinExistence type="predicted"/>
<gene>
    <name evidence="3" type="ORF">K489DRAFT_378264</name>
</gene>
<dbReference type="InterPro" id="IPR022024">
    <property type="entry name" value="DUF3602"/>
</dbReference>
<feature type="compositionally biased region" description="Low complexity" evidence="1">
    <location>
        <begin position="129"/>
        <end position="144"/>
    </location>
</feature>
<dbReference type="RefSeq" id="XP_033462759.1">
    <property type="nucleotide sequence ID" value="XM_033604369.1"/>
</dbReference>
<reference evidence="3" key="3">
    <citation type="submission" date="2025-08" db="UniProtKB">
        <authorList>
            <consortium name="RefSeq"/>
        </authorList>
    </citation>
    <scope>IDENTIFICATION</scope>
    <source>
        <strain evidence="3">CBS 342.82</strain>
    </source>
</reference>
<dbReference type="PANTHER" id="PTHR34693">
    <property type="entry name" value="PROTEIN PAR32"/>
    <property type="match status" value="1"/>
</dbReference>
<reference evidence="3" key="2">
    <citation type="submission" date="2020-04" db="EMBL/GenBank/DDBJ databases">
        <authorList>
            <consortium name="NCBI Genome Project"/>
        </authorList>
    </citation>
    <scope>NUCLEOTIDE SEQUENCE</scope>
    <source>
        <strain evidence="3">CBS 342.82</strain>
    </source>
</reference>
<dbReference type="AlphaFoldDB" id="A0A6J3MCW9"/>
<dbReference type="InterPro" id="IPR053203">
    <property type="entry name" value="Cisplatin_resist-associated"/>
</dbReference>
<organism evidence="3">
    <name type="scientific">Dissoconium aciculare CBS 342.82</name>
    <dbReference type="NCBI Taxonomy" id="1314786"/>
    <lineage>
        <taxon>Eukaryota</taxon>
        <taxon>Fungi</taxon>
        <taxon>Dikarya</taxon>
        <taxon>Ascomycota</taxon>
        <taxon>Pezizomycotina</taxon>
        <taxon>Dothideomycetes</taxon>
        <taxon>Dothideomycetidae</taxon>
        <taxon>Mycosphaerellales</taxon>
        <taxon>Dissoconiaceae</taxon>
        <taxon>Dissoconium</taxon>
    </lineage>
</organism>
<keyword evidence="2" id="KW-1185">Reference proteome</keyword>
<reference evidence="3" key="1">
    <citation type="submission" date="2020-01" db="EMBL/GenBank/DDBJ databases">
        <authorList>
            <consortium name="DOE Joint Genome Institute"/>
            <person name="Haridas S."/>
            <person name="Albert R."/>
            <person name="Binder M."/>
            <person name="Bloem J."/>
            <person name="Labutti K."/>
            <person name="Salamov A."/>
            <person name="Andreopoulos B."/>
            <person name="Baker S.E."/>
            <person name="Barry K."/>
            <person name="Bills G."/>
            <person name="Bluhm B.H."/>
            <person name="Cannon C."/>
            <person name="Castanera R."/>
            <person name="Culley D.E."/>
            <person name="Daum C."/>
            <person name="Ezra D."/>
            <person name="Gonzalez J.B."/>
            <person name="Henrissat B."/>
            <person name="Kuo A."/>
            <person name="Liang C."/>
            <person name="Lipzen A."/>
            <person name="Lutzoni F."/>
            <person name="Magnuson J."/>
            <person name="Mondo S."/>
            <person name="Nolan M."/>
            <person name="Ohm R."/>
            <person name="Pangilinan J."/>
            <person name="Park H.-J."/>
            <person name="Ramirez L."/>
            <person name="Alfaro M."/>
            <person name="Sun H."/>
            <person name="Tritt A."/>
            <person name="Yoshinaga Y."/>
            <person name="Zwiers L.-H."/>
            <person name="Turgeon B.G."/>
            <person name="Goodwin S.B."/>
            <person name="Spatafora J.W."/>
            <person name="Crous P.W."/>
            <person name="Grigoriev I.V."/>
        </authorList>
    </citation>
    <scope>NUCLEOTIDE SEQUENCE</scope>
    <source>
        <strain evidence="3">CBS 342.82</strain>
    </source>
</reference>
<evidence type="ECO:0000313" key="2">
    <source>
        <dbReference type="Proteomes" id="UP000504637"/>
    </source>
</evidence>
<dbReference type="Proteomes" id="UP000504637">
    <property type="component" value="Unplaced"/>
</dbReference>
<feature type="region of interest" description="Disordered" evidence="1">
    <location>
        <begin position="119"/>
        <end position="144"/>
    </location>
</feature>
<evidence type="ECO:0000313" key="3">
    <source>
        <dbReference type="RefSeq" id="XP_033462759.1"/>
    </source>
</evidence>
<dbReference type="GeneID" id="54362169"/>
<dbReference type="Pfam" id="PF12223">
    <property type="entry name" value="DUF3602"/>
    <property type="match status" value="1"/>
</dbReference>
<feature type="compositionally biased region" description="Polar residues" evidence="1">
    <location>
        <begin position="33"/>
        <end position="44"/>
    </location>
</feature>
<name>A0A6J3MCW9_9PEZI</name>
<dbReference type="OrthoDB" id="5424462at2759"/>
<protein>
    <submittedName>
        <fullName evidence="3">Uncharacterized protein</fullName>
    </submittedName>
</protein>
<feature type="compositionally biased region" description="Gly residues" evidence="1">
    <location>
        <begin position="19"/>
        <end position="29"/>
    </location>
</feature>